<evidence type="ECO:0000313" key="1">
    <source>
        <dbReference type="EMBL" id="KAJ8687559.1"/>
    </source>
</evidence>
<sequence length="162" mass="18180">EESPDHATWYKVINQRMDEDDYGEGFIAESHPLRPTHLNVPLGGMGNRDSRAPSISSSVTDMDVPIYTRETTMPLAYKKLGLAGASNVLCIVDIEAWNQCGWTDNGESLDIVWFDGNTSPEKVIDVLHDDDDRNEDEVSGDSDGDLSDFDMYTTDESDEERW</sequence>
<reference evidence="1" key="1">
    <citation type="submission" date="2023-04" db="EMBL/GenBank/DDBJ databases">
        <title>A chromosome-level genome assembly of the parasitoid wasp Eretmocerus hayati.</title>
        <authorList>
            <person name="Zhong Y."/>
            <person name="Liu S."/>
            <person name="Liu Y."/>
        </authorList>
    </citation>
    <scope>NUCLEOTIDE SEQUENCE</scope>
    <source>
        <strain evidence="1">ZJU_SS_LIU_2023</strain>
    </source>
</reference>
<name>A0ACC2PY35_9HYME</name>
<dbReference type="EMBL" id="CM056741">
    <property type="protein sequence ID" value="KAJ8687559.1"/>
    <property type="molecule type" value="Genomic_DNA"/>
</dbReference>
<evidence type="ECO:0000313" key="2">
    <source>
        <dbReference type="Proteomes" id="UP001239111"/>
    </source>
</evidence>
<proteinExistence type="predicted"/>
<accession>A0ACC2PY35</accession>
<comment type="caution">
    <text evidence="1">The sequence shown here is derived from an EMBL/GenBank/DDBJ whole genome shotgun (WGS) entry which is preliminary data.</text>
</comment>
<organism evidence="1 2">
    <name type="scientific">Eretmocerus hayati</name>
    <dbReference type="NCBI Taxonomy" id="131215"/>
    <lineage>
        <taxon>Eukaryota</taxon>
        <taxon>Metazoa</taxon>
        <taxon>Ecdysozoa</taxon>
        <taxon>Arthropoda</taxon>
        <taxon>Hexapoda</taxon>
        <taxon>Insecta</taxon>
        <taxon>Pterygota</taxon>
        <taxon>Neoptera</taxon>
        <taxon>Endopterygota</taxon>
        <taxon>Hymenoptera</taxon>
        <taxon>Apocrita</taxon>
        <taxon>Proctotrupomorpha</taxon>
        <taxon>Chalcidoidea</taxon>
        <taxon>Aphelinidae</taxon>
        <taxon>Aphelininae</taxon>
        <taxon>Eretmocerus</taxon>
    </lineage>
</organism>
<dbReference type="Proteomes" id="UP001239111">
    <property type="component" value="Chromosome 1"/>
</dbReference>
<keyword evidence="2" id="KW-1185">Reference proteome</keyword>
<gene>
    <name evidence="1" type="ORF">QAD02_023353</name>
</gene>
<protein>
    <submittedName>
        <fullName evidence="1">Uncharacterized protein</fullName>
    </submittedName>
</protein>
<feature type="non-terminal residue" evidence="1">
    <location>
        <position position="1"/>
    </location>
</feature>